<gene>
    <name evidence="2" type="ORF">NE398_03495</name>
</gene>
<feature type="domain" description="Transcription regulator PadR N-terminal" evidence="1">
    <location>
        <begin position="18"/>
        <end position="86"/>
    </location>
</feature>
<sequence length="103" mass="12270">MKEQITRRIFNGLIYVHILHHGNIGEFYGSWMIEELKEHGYNISPGTLYPLLKSMVEENLIEKEDRNVNGKIRKYYKTTQKGNKLLFELKNNLKELFNDIELQ</sequence>
<evidence type="ECO:0000259" key="1">
    <source>
        <dbReference type="Pfam" id="PF03551"/>
    </source>
</evidence>
<name>A0A9X4B179_9CLOT</name>
<dbReference type="InterPro" id="IPR052509">
    <property type="entry name" value="Metal_resp_DNA-bind_regulator"/>
</dbReference>
<dbReference type="Gene3D" id="1.10.10.10">
    <property type="entry name" value="Winged helix-like DNA-binding domain superfamily/Winged helix DNA-binding domain"/>
    <property type="match status" value="1"/>
</dbReference>
<dbReference type="Proteomes" id="UP001141183">
    <property type="component" value="Unassembled WGS sequence"/>
</dbReference>
<dbReference type="InterPro" id="IPR036388">
    <property type="entry name" value="WH-like_DNA-bd_sf"/>
</dbReference>
<reference evidence="2" key="1">
    <citation type="submission" date="2022-05" db="EMBL/GenBank/DDBJ databases">
        <title>Draft genome sequence of Clostridium tertium strain CP3 isolated from Peru.</title>
        <authorList>
            <person name="Hurtado R."/>
            <person name="Lima L."/>
            <person name="Sousa T."/>
            <person name="Jaiswal A.K."/>
            <person name="Tiwari S."/>
            <person name="Maturrano L."/>
            <person name="Brenig B."/>
            <person name="Azevedo V."/>
        </authorList>
    </citation>
    <scope>NUCLEOTIDE SEQUENCE</scope>
    <source>
        <strain evidence="2">CP3</strain>
    </source>
</reference>
<organism evidence="2 3">
    <name type="scientific">Clostridium tertium</name>
    <dbReference type="NCBI Taxonomy" id="1559"/>
    <lineage>
        <taxon>Bacteria</taxon>
        <taxon>Bacillati</taxon>
        <taxon>Bacillota</taxon>
        <taxon>Clostridia</taxon>
        <taxon>Eubacteriales</taxon>
        <taxon>Clostridiaceae</taxon>
        <taxon>Clostridium</taxon>
    </lineage>
</organism>
<evidence type="ECO:0000313" key="3">
    <source>
        <dbReference type="Proteomes" id="UP001141183"/>
    </source>
</evidence>
<dbReference type="AlphaFoldDB" id="A0A9X4B179"/>
<dbReference type="PANTHER" id="PTHR33169:SF14">
    <property type="entry name" value="TRANSCRIPTIONAL REGULATOR RV3488"/>
    <property type="match status" value="1"/>
</dbReference>
<dbReference type="SUPFAM" id="SSF46785">
    <property type="entry name" value="Winged helix' DNA-binding domain"/>
    <property type="match status" value="1"/>
</dbReference>
<dbReference type="EMBL" id="JAMRYU010000002">
    <property type="protein sequence ID" value="MDC4239241.1"/>
    <property type="molecule type" value="Genomic_DNA"/>
</dbReference>
<dbReference type="PANTHER" id="PTHR33169">
    <property type="entry name" value="PADR-FAMILY TRANSCRIPTIONAL REGULATOR"/>
    <property type="match status" value="1"/>
</dbReference>
<protein>
    <submittedName>
        <fullName evidence="2">PadR family transcriptional regulator</fullName>
    </submittedName>
</protein>
<dbReference type="RefSeq" id="WP_008678173.1">
    <property type="nucleotide sequence ID" value="NZ_CABKOG010000003.1"/>
</dbReference>
<proteinExistence type="predicted"/>
<accession>A0A9X4B179</accession>
<keyword evidence="3" id="KW-1185">Reference proteome</keyword>
<dbReference type="Pfam" id="PF03551">
    <property type="entry name" value="PadR"/>
    <property type="match status" value="1"/>
</dbReference>
<comment type="caution">
    <text evidence="2">The sequence shown here is derived from an EMBL/GenBank/DDBJ whole genome shotgun (WGS) entry which is preliminary data.</text>
</comment>
<dbReference type="InterPro" id="IPR005149">
    <property type="entry name" value="Tscrpt_reg_PadR_N"/>
</dbReference>
<dbReference type="InterPro" id="IPR036390">
    <property type="entry name" value="WH_DNA-bd_sf"/>
</dbReference>
<evidence type="ECO:0000313" key="2">
    <source>
        <dbReference type="EMBL" id="MDC4239241.1"/>
    </source>
</evidence>